<dbReference type="Proteomes" id="UP000324020">
    <property type="component" value="Unassembled WGS sequence"/>
</dbReference>
<keyword evidence="1" id="KW-0472">Membrane</keyword>
<dbReference type="RefSeq" id="WP_149799288.1">
    <property type="nucleotide sequence ID" value="NZ_FNBO01000011.1"/>
</dbReference>
<gene>
    <name evidence="3" type="ORF">SAMN04488067_11110</name>
</gene>
<dbReference type="OrthoDB" id="330661at2157"/>
<feature type="transmembrane region" description="Helical" evidence="1">
    <location>
        <begin position="6"/>
        <end position="27"/>
    </location>
</feature>
<reference evidence="3 4" key="1">
    <citation type="submission" date="2016-10" db="EMBL/GenBank/DDBJ databases">
        <authorList>
            <person name="Varghese N."/>
            <person name="Submissions S."/>
        </authorList>
    </citation>
    <scope>NUCLEOTIDE SEQUENCE [LARGE SCALE GENOMIC DNA]</scope>
    <source>
        <strain evidence="3 4">CGMCC 1.3527</strain>
    </source>
</reference>
<evidence type="ECO:0000256" key="1">
    <source>
        <dbReference type="SAM" id="Phobius"/>
    </source>
</evidence>
<dbReference type="AlphaFoldDB" id="A0A1G7Q2N4"/>
<name>A0A1G7Q2N4_9EURY</name>
<protein>
    <recommendedName>
        <fullName evidence="2">DUF7577 domain-containing protein</fullName>
    </recommendedName>
</protein>
<dbReference type="Pfam" id="PF24463">
    <property type="entry name" value="DUF7577"/>
    <property type="match status" value="1"/>
</dbReference>
<accession>A0A1G7Q2N4</accession>
<evidence type="ECO:0000259" key="2">
    <source>
        <dbReference type="Pfam" id="PF24463"/>
    </source>
</evidence>
<keyword evidence="1" id="KW-0812">Transmembrane</keyword>
<keyword evidence="1" id="KW-1133">Transmembrane helix</keyword>
<organism evidence="3 4">
    <name type="scientific">Halorubrum xinjiangense</name>
    <dbReference type="NCBI Taxonomy" id="261291"/>
    <lineage>
        <taxon>Archaea</taxon>
        <taxon>Methanobacteriati</taxon>
        <taxon>Methanobacteriota</taxon>
        <taxon>Stenosarchaea group</taxon>
        <taxon>Halobacteria</taxon>
        <taxon>Halobacteriales</taxon>
        <taxon>Haloferacaceae</taxon>
        <taxon>Halorubrum</taxon>
    </lineage>
</organism>
<evidence type="ECO:0000313" key="3">
    <source>
        <dbReference type="EMBL" id="SDF92847.1"/>
    </source>
</evidence>
<evidence type="ECO:0000313" key="4">
    <source>
        <dbReference type="Proteomes" id="UP000324020"/>
    </source>
</evidence>
<sequence length="93" mass="10586">MTLQPWLYTLFVVVGGFHVLAVLYAYWFKRVSDDGVEPADSTEKSFQLNEVDCPECGTTNERGYRYCANCVSELPSGDNIDRKPTAPVEWQIF</sequence>
<keyword evidence="4" id="KW-1185">Reference proteome</keyword>
<dbReference type="InterPro" id="IPR055999">
    <property type="entry name" value="DUF7577"/>
</dbReference>
<proteinExistence type="predicted"/>
<feature type="domain" description="DUF7577" evidence="2">
    <location>
        <begin position="51"/>
        <end position="75"/>
    </location>
</feature>
<dbReference type="EMBL" id="FNBO01000011">
    <property type="protein sequence ID" value="SDF92847.1"/>
    <property type="molecule type" value="Genomic_DNA"/>
</dbReference>